<protein>
    <submittedName>
        <fullName evidence="2">Ribonuclease H-related protein</fullName>
    </submittedName>
</protein>
<dbReference type="InterPro" id="IPR012337">
    <property type="entry name" value="RNaseH-like_sf"/>
</dbReference>
<dbReference type="InterPro" id="IPR002156">
    <property type="entry name" value="RNaseH_domain"/>
</dbReference>
<evidence type="ECO:0000313" key="3">
    <source>
        <dbReference type="Proteomes" id="UP000002453"/>
    </source>
</evidence>
<dbReference type="GO" id="GO:0003676">
    <property type="term" value="F:nucleic acid binding"/>
    <property type="evidence" value="ECO:0007669"/>
    <property type="project" value="InterPro"/>
</dbReference>
<accession>B7IGY5</accession>
<dbReference type="PROSITE" id="PS50879">
    <property type="entry name" value="RNASE_H_1"/>
    <property type="match status" value="1"/>
</dbReference>
<dbReference type="Gene3D" id="3.30.420.10">
    <property type="entry name" value="Ribonuclease H-like superfamily/Ribonuclease H"/>
    <property type="match status" value="1"/>
</dbReference>
<proteinExistence type="predicted"/>
<feature type="domain" description="RNase H type-1" evidence="1">
    <location>
        <begin position="1"/>
        <end position="132"/>
    </location>
</feature>
<sequence length="147" mass="17285">MQIYVDGSYYDDLNIAGFSFCVVENEEIKFTYKDAMEINRGNSIIAELLGVIKALEYCNNLGVKEVTIIHDYNEIPMLASSYRNTKNPYINSYARKLRQFCQQLQVSFVKVKAHKNDRFNNYVDEMSRKSVEEYLIKRLKKSKYYKG</sequence>
<dbReference type="Proteomes" id="UP000002453">
    <property type="component" value="Chromosome"/>
</dbReference>
<dbReference type="GO" id="GO:0004523">
    <property type="term" value="F:RNA-DNA hybrid ribonuclease activity"/>
    <property type="evidence" value="ECO:0007669"/>
    <property type="project" value="InterPro"/>
</dbReference>
<dbReference type="eggNOG" id="COG0328">
    <property type="taxonomic scope" value="Bacteria"/>
</dbReference>
<organism evidence="2 3">
    <name type="scientific">Thermosipho africanus (strain TCF52B)</name>
    <dbReference type="NCBI Taxonomy" id="484019"/>
    <lineage>
        <taxon>Bacteria</taxon>
        <taxon>Thermotogati</taxon>
        <taxon>Thermotogota</taxon>
        <taxon>Thermotogae</taxon>
        <taxon>Thermotogales</taxon>
        <taxon>Fervidobacteriaceae</taxon>
        <taxon>Thermosipho</taxon>
    </lineage>
</organism>
<dbReference type="RefSeq" id="WP_012579864.1">
    <property type="nucleotide sequence ID" value="NC_011653.1"/>
</dbReference>
<keyword evidence="3" id="KW-1185">Reference proteome</keyword>
<name>B7IGY5_THEAB</name>
<dbReference type="SUPFAM" id="SSF53098">
    <property type="entry name" value="Ribonuclease H-like"/>
    <property type="match status" value="1"/>
</dbReference>
<dbReference type="Pfam" id="PF00075">
    <property type="entry name" value="RNase_H"/>
    <property type="match status" value="1"/>
</dbReference>
<dbReference type="KEGG" id="taf:THA_890"/>
<dbReference type="HOGENOM" id="CLU_030894_2_2_0"/>
<evidence type="ECO:0000313" key="2">
    <source>
        <dbReference type="EMBL" id="ACJ75349.1"/>
    </source>
</evidence>
<dbReference type="OrthoDB" id="46878at2"/>
<evidence type="ECO:0000259" key="1">
    <source>
        <dbReference type="PROSITE" id="PS50879"/>
    </source>
</evidence>
<dbReference type="STRING" id="484019.THA_890"/>
<dbReference type="InterPro" id="IPR036397">
    <property type="entry name" value="RNaseH_sf"/>
</dbReference>
<dbReference type="EMBL" id="CP001185">
    <property type="protein sequence ID" value="ACJ75349.1"/>
    <property type="molecule type" value="Genomic_DNA"/>
</dbReference>
<dbReference type="AlphaFoldDB" id="B7IGY5"/>
<reference evidence="2 3" key="1">
    <citation type="journal article" date="2009" name="J. Bacteriol.">
        <title>The genome of Thermosipho africanus TCF52B: lateral genetic connections to the Firmicutes and Archaea.</title>
        <authorList>
            <person name="Nesboe C.L."/>
            <person name="Bapteste E."/>
            <person name="Curtis B."/>
            <person name="Dahle H."/>
            <person name="Lopez P."/>
            <person name="Macleod D."/>
            <person name="Dlutek M."/>
            <person name="Bowman S."/>
            <person name="Zhaxybayeva O."/>
            <person name="Birkeland N.-K."/>
            <person name="Doolittle W.F."/>
        </authorList>
    </citation>
    <scope>NUCLEOTIDE SEQUENCE [LARGE SCALE GENOMIC DNA]</scope>
    <source>
        <strain evidence="2 3">TCF52B</strain>
    </source>
</reference>
<gene>
    <name evidence="2" type="ordered locus">THA_890</name>
</gene>